<dbReference type="InterPro" id="IPR025745">
    <property type="entry name" value="Mrr-like_N_dom"/>
</dbReference>
<dbReference type="InterPro" id="IPR027417">
    <property type="entry name" value="P-loop_NTPase"/>
</dbReference>
<dbReference type="KEGG" id="bfa:Bfae_05450"/>
<dbReference type="HOGENOM" id="CLU_008747_1_1_11"/>
<dbReference type="PANTHER" id="PTHR37291:SF1">
    <property type="entry name" value="TYPE IV METHYL-DIRECTED RESTRICTION ENZYME ECOKMCRB SUBUNIT"/>
    <property type="match status" value="1"/>
</dbReference>
<dbReference type="eggNOG" id="COG1401">
    <property type="taxonomic scope" value="Bacteria"/>
</dbReference>
<keyword evidence="2" id="KW-0255">Endonuclease</keyword>
<evidence type="ECO:0000313" key="3">
    <source>
        <dbReference type="Proteomes" id="UP000001919"/>
    </source>
</evidence>
<dbReference type="PANTHER" id="PTHR37291">
    <property type="entry name" value="5-METHYLCYTOSINE-SPECIFIC RESTRICTION ENZYME B"/>
    <property type="match status" value="1"/>
</dbReference>
<dbReference type="CDD" id="cd00009">
    <property type="entry name" value="AAA"/>
    <property type="match status" value="1"/>
</dbReference>
<dbReference type="REBASE" id="21826">
    <property type="entry name" value="BfaDMcrBCP"/>
</dbReference>
<organism evidence="2 3">
    <name type="scientific">Brachybacterium faecium (strain ATCC 43885 / DSM 4810 / JCM 11609 / LMG 19847 / NBRC 14762 / NCIMB 9860 / 6-10)</name>
    <dbReference type="NCBI Taxonomy" id="446465"/>
    <lineage>
        <taxon>Bacteria</taxon>
        <taxon>Bacillati</taxon>
        <taxon>Actinomycetota</taxon>
        <taxon>Actinomycetes</taxon>
        <taxon>Micrococcales</taxon>
        <taxon>Dermabacteraceae</taxon>
        <taxon>Brachybacterium</taxon>
    </lineage>
</organism>
<dbReference type="STRING" id="446465.Bfae_05450"/>
<keyword evidence="2" id="KW-0378">Hydrolase</keyword>
<dbReference type="AlphaFoldDB" id="C7MHK2"/>
<accession>C7MHK2</accession>
<evidence type="ECO:0000259" key="1">
    <source>
        <dbReference type="SMART" id="SM00382"/>
    </source>
</evidence>
<dbReference type="InterPro" id="IPR052934">
    <property type="entry name" value="Methyl-DNA_Rec/Restrict_Enz"/>
</dbReference>
<sequence length="853" mass="95337">MSTMWGIHNDQIPAAELLAGQFVSIGWNEIDDVREIGNDQTALKAALAAANPDAKPGALPVWAGVLRRFAFEMSEGDLVVAPSKQAPVFNIGRIAGPYEHHPEVPEHRHRRPVEWLVTDVPRTAFTQSALYEMGAVMTLFRVTKHAEEFERVVENGVPAVAAAPERRTRVRHGLLQRTVLEVLRDRGSTPRHEIIKDVATRIELTGYETSRTAKGIPRFEVSITWGSVDMVAAGWILKTKRGWILTREGRDVLSKSTEADDLSKISGAAYKELRAAKRAQVGRFKTDRYPLIDEAVKLLEEGQWTTYSDIAAVVGSNPPSVGEYLLNRAIGIDGRYRVVPVGQPPYRDEDRAALEAEGVSFDDRGLPDPLKKVSTEDLRESMDLLGLLPGVPRRAWMVRGSSVAGQDLVPAWLDDGEVTLLTSRLRPVQFGASRDELKPIIDEDYAHASYDVRVEKMDDAHAFLTRMQEGHLVVTVDDGRVFVGTILEAARQRATTAGSSELVRDVEWADPGGVALSEISSTLSTRLKVQRDIVDLTQQIDLIEDLLDAEEENVPPAIVERAPLREASPELAEDLHVPQAWLQECIDLLDDRPQLIFYGPPGTGKTFLAQAIAKHIAGENVRLVQFHPAYSYEDFFEGYRPQEGGGFTLKPGPLRKVVSQAKENPQDAHVLIIDEINRGNLAKVFGELYFLLEYRTENVELLYADEEFNLPENVFIIGTMNTADRSIALVDAAMRRRFSFLPLHPSEEPTNRILRSWLSAEGRPRRVADLLDELNRRIDDPDFKIGPSYFMRSAVHREGGLERTWRTSILPLLEEHHFGEMDARAVRTRYGLEAVSAAVDRTEDPTDAPSRTH</sequence>
<dbReference type="EMBL" id="CP001643">
    <property type="protein sequence ID" value="ACU84411.1"/>
    <property type="molecule type" value="Genomic_DNA"/>
</dbReference>
<dbReference type="SMART" id="SM00382">
    <property type="entry name" value="AAA"/>
    <property type="match status" value="1"/>
</dbReference>
<feature type="domain" description="AAA+ ATPase" evidence="1">
    <location>
        <begin position="591"/>
        <end position="748"/>
    </location>
</feature>
<dbReference type="SUPFAM" id="SSF52540">
    <property type="entry name" value="P-loop containing nucleoside triphosphate hydrolases"/>
    <property type="match status" value="1"/>
</dbReference>
<dbReference type="Pfam" id="PF14338">
    <property type="entry name" value="Mrr_N"/>
    <property type="match status" value="1"/>
</dbReference>
<evidence type="ECO:0000313" key="2">
    <source>
        <dbReference type="EMBL" id="ACU84411.1"/>
    </source>
</evidence>
<dbReference type="OrthoDB" id="9781481at2"/>
<dbReference type="PATRIC" id="fig|446465.5.peg.532"/>
<keyword evidence="2" id="KW-0540">Nuclease</keyword>
<reference evidence="2 3" key="1">
    <citation type="journal article" date="2009" name="Stand. Genomic Sci.">
        <title>Complete genome sequence of Brachybacterium faecium type strain (Schefferle 6-10).</title>
        <authorList>
            <person name="Lapidus A."/>
            <person name="Pukall R."/>
            <person name="Labuttii K."/>
            <person name="Copeland A."/>
            <person name="Del Rio T.G."/>
            <person name="Nolan M."/>
            <person name="Chen F."/>
            <person name="Lucas S."/>
            <person name="Tice H."/>
            <person name="Cheng J.F."/>
            <person name="Bruce D."/>
            <person name="Goodwin L."/>
            <person name="Pitluck S."/>
            <person name="Rohde M."/>
            <person name="Goker M."/>
            <person name="Pati A."/>
            <person name="Ivanova N."/>
            <person name="Mavrommatis K."/>
            <person name="Chen A."/>
            <person name="Palaniappan K."/>
            <person name="D'haeseleer P."/>
            <person name="Chain P."/>
            <person name="Bristow J."/>
            <person name="Eisen J.A."/>
            <person name="Markowitz V."/>
            <person name="Hugenholtz P."/>
            <person name="Kyrpides N.C."/>
            <person name="Klenk H.P."/>
        </authorList>
    </citation>
    <scope>NUCLEOTIDE SEQUENCE [LARGE SCALE GENOMIC DNA]</scope>
    <source>
        <strain evidence="3">ATCC 43885 / DSM 4810 / JCM 11609 / LMG 19847 / NBRC 14762 / NCIMB 9860 / 6-10</strain>
    </source>
</reference>
<dbReference type="GO" id="GO:0016887">
    <property type="term" value="F:ATP hydrolysis activity"/>
    <property type="evidence" value="ECO:0007669"/>
    <property type="project" value="InterPro"/>
</dbReference>
<dbReference type="GO" id="GO:0004519">
    <property type="term" value="F:endonuclease activity"/>
    <property type="evidence" value="ECO:0007669"/>
    <property type="project" value="UniProtKB-KW"/>
</dbReference>
<keyword evidence="3" id="KW-1185">Reference proteome</keyword>
<dbReference type="Gene3D" id="3.40.50.300">
    <property type="entry name" value="P-loop containing nucleotide triphosphate hydrolases"/>
    <property type="match status" value="1"/>
</dbReference>
<dbReference type="eggNOG" id="COG4127">
    <property type="taxonomic scope" value="Bacteria"/>
</dbReference>
<dbReference type="InterPro" id="IPR003593">
    <property type="entry name" value="AAA+_ATPase"/>
</dbReference>
<protein>
    <submittedName>
        <fullName evidence="2">GTPase subunit of restriction endonuclease</fullName>
    </submittedName>
</protein>
<dbReference type="Proteomes" id="UP000001919">
    <property type="component" value="Chromosome"/>
</dbReference>
<dbReference type="eggNOG" id="COG3695">
    <property type="taxonomic scope" value="Bacteria"/>
</dbReference>
<dbReference type="Pfam" id="PF07728">
    <property type="entry name" value="AAA_5"/>
    <property type="match status" value="1"/>
</dbReference>
<dbReference type="InterPro" id="IPR011704">
    <property type="entry name" value="ATPase_dyneun-rel_AAA"/>
</dbReference>
<dbReference type="eggNOG" id="COG4240">
    <property type="taxonomic scope" value="Bacteria"/>
</dbReference>
<name>C7MHK2_BRAFD</name>
<gene>
    <name evidence="2" type="ordered locus">Bfae_05450</name>
</gene>
<dbReference type="GO" id="GO:0005524">
    <property type="term" value="F:ATP binding"/>
    <property type="evidence" value="ECO:0007669"/>
    <property type="project" value="InterPro"/>
</dbReference>
<proteinExistence type="predicted"/>